<evidence type="ECO:0000256" key="2">
    <source>
        <dbReference type="SAM" id="Phobius"/>
    </source>
</evidence>
<protein>
    <recommendedName>
        <fullName evidence="6">Carbohydrate binding domain protein</fullName>
    </recommendedName>
</protein>
<dbReference type="AlphaFoldDB" id="A0AB36TK04"/>
<evidence type="ECO:0008006" key="6">
    <source>
        <dbReference type="Google" id="ProtNLM"/>
    </source>
</evidence>
<feature type="region of interest" description="Disordered" evidence="1">
    <location>
        <begin position="190"/>
        <end position="214"/>
    </location>
</feature>
<evidence type="ECO:0000256" key="1">
    <source>
        <dbReference type="SAM" id="MobiDB-lite"/>
    </source>
</evidence>
<reference evidence="4 5" key="1">
    <citation type="submission" date="2017-09" db="EMBL/GenBank/DDBJ databases">
        <title>Evaluation of Pacific Biosciences Sequencing Technology to Finishing C. thermocellum Genome Sequences.</title>
        <authorList>
            <person name="Brown S."/>
        </authorList>
    </citation>
    <scope>NUCLEOTIDE SEQUENCE [LARGE SCALE GENOMIC DNA]</scope>
    <source>
        <strain evidence="4 5">AD2</strain>
    </source>
</reference>
<feature type="chain" id="PRO_5044199839" description="Carbohydrate binding domain protein" evidence="3">
    <location>
        <begin position="26"/>
        <end position="254"/>
    </location>
</feature>
<dbReference type="InterPro" id="IPR008979">
    <property type="entry name" value="Galactose-bd-like_sf"/>
</dbReference>
<dbReference type="Proteomes" id="UP000223596">
    <property type="component" value="Unassembled WGS sequence"/>
</dbReference>
<dbReference type="SUPFAM" id="SSF49785">
    <property type="entry name" value="Galactose-binding domain-like"/>
    <property type="match status" value="1"/>
</dbReference>
<feature type="transmembrane region" description="Helical" evidence="2">
    <location>
        <begin position="220"/>
        <end position="237"/>
    </location>
</feature>
<evidence type="ECO:0000313" key="4">
    <source>
        <dbReference type="EMBL" id="PFH04103.1"/>
    </source>
</evidence>
<dbReference type="GeneID" id="35803972"/>
<dbReference type="EMBL" id="PDBW01000001">
    <property type="protein sequence ID" value="PFH04103.1"/>
    <property type="molecule type" value="Genomic_DNA"/>
</dbReference>
<dbReference type="RefSeq" id="WP_003516878.1">
    <property type="nucleotide sequence ID" value="NZ_CP013828.1"/>
</dbReference>
<dbReference type="Gene3D" id="2.60.120.260">
    <property type="entry name" value="Galactose-binding domain-like"/>
    <property type="match status" value="1"/>
</dbReference>
<sequence length="254" mass="28410">MLKKVAVCVASALLFSMLLCQWGFAAENLLKNPSFEEVDNNMPLGWSTWVWNYQNGVVEFKVEQEGAQSGQYYVTIENREARDARYLQEVTVSPNSYYKLSGWIKTENVGNDVLGANLSLEGVTTYSKDIRGTVDEWQYTELYIKTGENVETIKVSLGLGGYGNLNTGKASFDNVMLEKVDNVPDGARCVIVENPDNTSSDSSEDDQKNSTGSTQGKYTWFWPIVSAIALATIQYYYSRPKNVKSTKDSSDKKE</sequence>
<organism evidence="4 5">
    <name type="scientific">Acetivibrio thermocellus AD2</name>
    <dbReference type="NCBI Taxonomy" id="1138384"/>
    <lineage>
        <taxon>Bacteria</taxon>
        <taxon>Bacillati</taxon>
        <taxon>Bacillota</taxon>
        <taxon>Clostridia</taxon>
        <taxon>Eubacteriales</taxon>
        <taxon>Oscillospiraceae</taxon>
        <taxon>Acetivibrio</taxon>
    </lineage>
</organism>
<evidence type="ECO:0000313" key="5">
    <source>
        <dbReference type="Proteomes" id="UP000223596"/>
    </source>
</evidence>
<keyword evidence="3" id="KW-0732">Signal</keyword>
<keyword evidence="2" id="KW-0812">Transmembrane</keyword>
<accession>A0AB36TK04</accession>
<keyword evidence="2" id="KW-0472">Membrane</keyword>
<name>A0AB36TK04_ACETH</name>
<feature type="signal peptide" evidence="3">
    <location>
        <begin position="1"/>
        <end position="25"/>
    </location>
</feature>
<comment type="caution">
    <text evidence="4">The sequence shown here is derived from an EMBL/GenBank/DDBJ whole genome shotgun (WGS) entry which is preliminary data.</text>
</comment>
<dbReference type="SMR" id="A0AB36TK04"/>
<gene>
    <name evidence="4" type="ORF">M972_112927</name>
</gene>
<proteinExistence type="predicted"/>
<keyword evidence="2" id="KW-1133">Transmembrane helix</keyword>
<evidence type="ECO:0000256" key="3">
    <source>
        <dbReference type="SAM" id="SignalP"/>
    </source>
</evidence>